<dbReference type="PROSITE" id="PS51257">
    <property type="entry name" value="PROKAR_LIPOPROTEIN"/>
    <property type="match status" value="1"/>
</dbReference>
<evidence type="ECO:0000313" key="9">
    <source>
        <dbReference type="EMBL" id="HJB90426.1"/>
    </source>
</evidence>
<evidence type="ECO:0000256" key="7">
    <source>
        <dbReference type="SAM" id="Phobius"/>
    </source>
</evidence>
<keyword evidence="3 7" id="KW-0812">Transmembrane</keyword>
<evidence type="ECO:0000256" key="4">
    <source>
        <dbReference type="ARBA" id="ARBA00022989"/>
    </source>
</evidence>
<dbReference type="NCBIfam" id="TIGR01195">
    <property type="entry name" value="oadG_fam"/>
    <property type="match status" value="1"/>
</dbReference>
<feature type="transmembrane region" description="Helical" evidence="7">
    <location>
        <begin position="149"/>
        <end position="172"/>
    </location>
</feature>
<dbReference type="InterPro" id="IPR005899">
    <property type="entry name" value="Na_pump_deCOase"/>
</dbReference>
<keyword evidence="8" id="KW-0732">Signal</keyword>
<dbReference type="GO" id="GO:0015081">
    <property type="term" value="F:sodium ion transmembrane transporter activity"/>
    <property type="evidence" value="ECO:0007669"/>
    <property type="project" value="InterPro"/>
</dbReference>
<keyword evidence="2" id="KW-1003">Cell membrane</keyword>
<reference evidence="9" key="1">
    <citation type="journal article" date="2021" name="PeerJ">
        <title>Extensive microbial diversity within the chicken gut microbiome revealed by metagenomics and culture.</title>
        <authorList>
            <person name="Gilroy R."/>
            <person name="Ravi A."/>
            <person name="Getino M."/>
            <person name="Pursley I."/>
            <person name="Horton D.L."/>
            <person name="Alikhan N.F."/>
            <person name="Baker D."/>
            <person name="Gharbi K."/>
            <person name="Hall N."/>
            <person name="Watson M."/>
            <person name="Adriaenssens E.M."/>
            <person name="Foster-Nyarko E."/>
            <person name="Jarju S."/>
            <person name="Secka A."/>
            <person name="Antonio M."/>
            <person name="Oren A."/>
            <person name="Chaudhuri R.R."/>
            <person name="La Ragione R."/>
            <person name="Hildebrand F."/>
            <person name="Pallen M.J."/>
        </authorList>
    </citation>
    <scope>NUCLEOTIDE SEQUENCE</scope>
    <source>
        <strain evidence="9">USAMLcec3-2134</strain>
    </source>
</reference>
<feature type="compositionally biased region" description="Pro residues" evidence="6">
    <location>
        <begin position="192"/>
        <end position="207"/>
    </location>
</feature>
<gene>
    <name evidence="9" type="ORF">H9763_03040</name>
</gene>
<dbReference type="GO" id="GO:0005886">
    <property type="term" value="C:plasma membrane"/>
    <property type="evidence" value="ECO:0007669"/>
    <property type="project" value="UniProtKB-SubCell"/>
</dbReference>
<feature type="signal peptide" evidence="8">
    <location>
        <begin position="1"/>
        <end position="19"/>
    </location>
</feature>
<comment type="subcellular location">
    <subcellularLocation>
        <location evidence="1">Cell membrane</location>
    </subcellularLocation>
</comment>
<dbReference type="AlphaFoldDB" id="A0A9D2SCU8"/>
<evidence type="ECO:0000256" key="2">
    <source>
        <dbReference type="ARBA" id="ARBA00022475"/>
    </source>
</evidence>
<dbReference type="EMBL" id="DWXE01000010">
    <property type="protein sequence ID" value="HJB90426.1"/>
    <property type="molecule type" value="Genomic_DNA"/>
</dbReference>
<feature type="region of interest" description="Disordered" evidence="6">
    <location>
        <begin position="181"/>
        <end position="215"/>
    </location>
</feature>
<evidence type="ECO:0000256" key="6">
    <source>
        <dbReference type="SAM" id="MobiDB-lite"/>
    </source>
</evidence>
<dbReference type="Proteomes" id="UP000886883">
    <property type="component" value="Unassembled WGS sequence"/>
</dbReference>
<evidence type="ECO:0000256" key="3">
    <source>
        <dbReference type="ARBA" id="ARBA00022692"/>
    </source>
</evidence>
<sequence>MKKFLIVLGMLTCLLGTTACTGNQEDAATPNPLQIDDESALAYAQQVIDAIDQIVVAGLTDQYASDAVLSAALTSWESAAPDLGTYQGVKEHTMTWDEDSVTIDATIDGTDHDAVVTIVLDSQGNLTSITTNVSLTMGELMTNAALNTLLGMGTVFIVLILISLVISAFRYIPAIQEKFSGRKKKEKKEPAPKPVPAPVPAAAPAPAPALQAEAQPDDGELVAVIAAAIAASEGTSPEGFVVRSIRRRGGRWKNA</sequence>
<evidence type="ECO:0000313" key="10">
    <source>
        <dbReference type="Proteomes" id="UP000886883"/>
    </source>
</evidence>
<dbReference type="Pfam" id="PF04277">
    <property type="entry name" value="OAD_gamma"/>
    <property type="match status" value="1"/>
</dbReference>
<evidence type="ECO:0000256" key="1">
    <source>
        <dbReference type="ARBA" id="ARBA00004236"/>
    </source>
</evidence>
<proteinExistence type="predicted"/>
<reference evidence="9" key="2">
    <citation type="submission" date="2021-04" db="EMBL/GenBank/DDBJ databases">
        <authorList>
            <person name="Gilroy R."/>
        </authorList>
    </citation>
    <scope>NUCLEOTIDE SEQUENCE</scope>
    <source>
        <strain evidence="9">USAMLcec3-2134</strain>
    </source>
</reference>
<evidence type="ECO:0000256" key="8">
    <source>
        <dbReference type="SAM" id="SignalP"/>
    </source>
</evidence>
<organism evidence="9 10">
    <name type="scientific">Candidatus Eisenbergiella merdigallinarum</name>
    <dbReference type="NCBI Taxonomy" id="2838552"/>
    <lineage>
        <taxon>Bacteria</taxon>
        <taxon>Bacillati</taxon>
        <taxon>Bacillota</taxon>
        <taxon>Clostridia</taxon>
        <taxon>Lachnospirales</taxon>
        <taxon>Lachnospiraceae</taxon>
        <taxon>Eisenbergiella</taxon>
    </lineage>
</organism>
<dbReference type="GO" id="GO:0036376">
    <property type="term" value="P:sodium ion export across plasma membrane"/>
    <property type="evidence" value="ECO:0007669"/>
    <property type="project" value="InterPro"/>
</dbReference>
<keyword evidence="4 7" id="KW-1133">Transmembrane helix</keyword>
<name>A0A9D2SCU8_9FIRM</name>
<accession>A0A9D2SCU8</accession>
<protein>
    <submittedName>
        <fullName evidence="9">OadG family protein</fullName>
    </submittedName>
</protein>
<feature type="chain" id="PRO_5039138822" evidence="8">
    <location>
        <begin position="20"/>
        <end position="255"/>
    </location>
</feature>
<comment type="caution">
    <text evidence="9">The sequence shown here is derived from an EMBL/GenBank/DDBJ whole genome shotgun (WGS) entry which is preliminary data.</text>
</comment>
<evidence type="ECO:0000256" key="5">
    <source>
        <dbReference type="ARBA" id="ARBA00023136"/>
    </source>
</evidence>
<keyword evidence="5 7" id="KW-0472">Membrane</keyword>